<dbReference type="Proteomes" id="UP000596074">
    <property type="component" value="Chromosome"/>
</dbReference>
<dbReference type="Pfam" id="PF14341">
    <property type="entry name" value="PilX_N"/>
    <property type="match status" value="1"/>
</dbReference>
<dbReference type="InterPro" id="IPR025746">
    <property type="entry name" value="PilX_N_dom"/>
</dbReference>
<evidence type="ECO:0000313" key="2">
    <source>
        <dbReference type="EMBL" id="QQD23412.1"/>
    </source>
</evidence>
<proteinExistence type="predicted"/>
<evidence type="ECO:0000259" key="1">
    <source>
        <dbReference type="Pfam" id="PF14341"/>
    </source>
</evidence>
<sequence length="186" mass="20065">MNISQMQQRGSALIVSLVILTAITLGAMVAMQRSTVQIRMVSNLQHQQEISNAALGTLNYLFSQMLNNGVLQKNVLIEAEARYKASLVEDANGVKPAATFDPFAEFQGALSRPDFKAKSISRNNTTIQNLPVPDGSHFYLKGKGGCGSGCSVMHAAINTTVTAKNGMTRNEQEIGVRRIIPGISNQ</sequence>
<dbReference type="KEGG" id="vcw:GJQ55_02460"/>
<reference evidence="2 3" key="1">
    <citation type="submission" date="2019-11" db="EMBL/GenBank/DDBJ databases">
        <title>Venatorbacter sp. nov. a predator of Campylobacter and other Gram-negative bacteria.</title>
        <authorList>
            <person name="Saeedi A."/>
            <person name="Cummings N.J."/>
            <person name="Connerton I.F."/>
            <person name="Connerton P.L."/>
        </authorList>
    </citation>
    <scope>NUCLEOTIDE SEQUENCE [LARGE SCALE GENOMIC DNA]</scope>
    <source>
        <strain evidence="2">XL5</strain>
    </source>
</reference>
<dbReference type="AlphaFoldDB" id="A0A9E8FJ72"/>
<feature type="domain" description="Type 4 fimbrial biogenesis protein PilX N-terminal" evidence="1">
    <location>
        <begin position="9"/>
        <end position="49"/>
    </location>
</feature>
<organism evidence="2 3">
    <name type="scientific">Venatoribacter cucullus</name>
    <dbReference type="NCBI Taxonomy" id="2661630"/>
    <lineage>
        <taxon>Bacteria</taxon>
        <taxon>Pseudomonadati</taxon>
        <taxon>Pseudomonadota</taxon>
        <taxon>Gammaproteobacteria</taxon>
        <taxon>Oceanospirillales</taxon>
        <taxon>Oceanospirillaceae</taxon>
        <taxon>Venatoribacter</taxon>
    </lineage>
</organism>
<keyword evidence="3" id="KW-1185">Reference proteome</keyword>
<accession>A0A9E8FJ72</accession>
<gene>
    <name evidence="2" type="ORF">GJQ55_02460</name>
</gene>
<dbReference type="EMBL" id="CP046056">
    <property type="protein sequence ID" value="QQD23412.1"/>
    <property type="molecule type" value="Genomic_DNA"/>
</dbReference>
<name>A0A9E8FJ72_9GAMM</name>
<dbReference type="RefSeq" id="WP_228345936.1">
    <property type="nucleotide sequence ID" value="NZ_CP045550.1"/>
</dbReference>
<protein>
    <recommendedName>
        <fullName evidence="1">Type 4 fimbrial biogenesis protein PilX N-terminal domain-containing protein</fullName>
    </recommendedName>
</protein>
<evidence type="ECO:0000313" key="3">
    <source>
        <dbReference type="Proteomes" id="UP000596074"/>
    </source>
</evidence>